<dbReference type="PANTHER" id="PTHR10587:SF133">
    <property type="entry name" value="CHITIN DEACETYLASE 1-RELATED"/>
    <property type="match status" value="1"/>
</dbReference>
<evidence type="ECO:0000256" key="1">
    <source>
        <dbReference type="ARBA" id="ARBA00022723"/>
    </source>
</evidence>
<comment type="caution">
    <text evidence="4">The sequence shown here is derived from an EMBL/GenBank/DDBJ whole genome shotgun (WGS) entry which is preliminary data.</text>
</comment>
<dbReference type="InterPro" id="IPR050248">
    <property type="entry name" value="Polysacc_deacetylase_ArnD"/>
</dbReference>
<evidence type="ECO:0000313" key="5">
    <source>
        <dbReference type="Proteomes" id="UP000186524"/>
    </source>
</evidence>
<organism evidence="4 5">
    <name type="scientific">Domibacillus mangrovi</name>
    <dbReference type="NCBI Taxonomy" id="1714354"/>
    <lineage>
        <taxon>Bacteria</taxon>
        <taxon>Bacillati</taxon>
        <taxon>Bacillota</taxon>
        <taxon>Bacilli</taxon>
        <taxon>Bacillales</taxon>
        <taxon>Bacillaceae</taxon>
        <taxon>Domibacillus</taxon>
    </lineage>
</organism>
<evidence type="ECO:0000256" key="2">
    <source>
        <dbReference type="ARBA" id="ARBA00022801"/>
    </source>
</evidence>
<keyword evidence="1" id="KW-0479">Metal-binding</keyword>
<name>A0A1Q5P422_9BACI</name>
<dbReference type="GO" id="GO:0016020">
    <property type="term" value="C:membrane"/>
    <property type="evidence" value="ECO:0007669"/>
    <property type="project" value="TreeGrafter"/>
</dbReference>
<keyword evidence="5" id="KW-1185">Reference proteome</keyword>
<protein>
    <submittedName>
        <fullName evidence="4">Chitooligosaccharide deacetylase</fullName>
    </submittedName>
</protein>
<gene>
    <name evidence="4" type="ORF">BLL40_09145</name>
</gene>
<dbReference type="Proteomes" id="UP000186524">
    <property type="component" value="Unassembled WGS sequence"/>
</dbReference>
<proteinExistence type="predicted"/>
<dbReference type="EMBL" id="MRWQ01000006">
    <property type="protein sequence ID" value="OKL36958.1"/>
    <property type="molecule type" value="Genomic_DNA"/>
</dbReference>
<dbReference type="PROSITE" id="PS51677">
    <property type="entry name" value="NODB"/>
    <property type="match status" value="1"/>
</dbReference>
<feature type="domain" description="NodB homology" evidence="3">
    <location>
        <begin position="48"/>
        <end position="230"/>
    </location>
</feature>
<sequence>MQKIISFSLLSLLLPLIHPLDSVYSQQLDRPYYERKGDIIWDIPMKKKMVAITFDDGPHPIYTPQILDVLKKYDAYSTFFLLGAHMKKYPEIVNREIAEGHEIGNHTYSHPSFHNISESSLIDEIQTTQNLIDTFQLGKMKLFRPPGGALNKQIINTLTNDNYTIILWSWHQDTKDWTNQGVQKIANHVLSNVQNGDIILLHDSGGNRTQTVQALQIILPELQKKGYTFVTVGELLQNHPKFKR</sequence>
<keyword evidence="2" id="KW-0378">Hydrolase</keyword>
<dbReference type="Pfam" id="PF01522">
    <property type="entry name" value="Polysacc_deac_1"/>
    <property type="match status" value="1"/>
</dbReference>
<evidence type="ECO:0000313" key="4">
    <source>
        <dbReference type="EMBL" id="OKL36958.1"/>
    </source>
</evidence>
<accession>A0A1Q5P422</accession>
<dbReference type="AlphaFoldDB" id="A0A1Q5P422"/>
<reference evidence="4 5" key="1">
    <citation type="submission" date="2016-12" db="EMBL/GenBank/DDBJ databases">
        <title>Domibacillus sp. SAOS 44 whole genome sequencing.</title>
        <authorList>
            <person name="Verma A."/>
            <person name="Krishnamurthi S."/>
        </authorList>
    </citation>
    <scope>NUCLEOTIDE SEQUENCE [LARGE SCALE GENOMIC DNA]</scope>
    <source>
        <strain evidence="4 5">SAOS 44</strain>
    </source>
</reference>
<dbReference type="STRING" id="1714354.BLL40_09145"/>
<dbReference type="CDD" id="cd10917">
    <property type="entry name" value="CE4_NodB_like_6s_7s"/>
    <property type="match status" value="1"/>
</dbReference>
<dbReference type="GO" id="GO:0046872">
    <property type="term" value="F:metal ion binding"/>
    <property type="evidence" value="ECO:0007669"/>
    <property type="project" value="UniProtKB-KW"/>
</dbReference>
<dbReference type="Gene3D" id="3.20.20.370">
    <property type="entry name" value="Glycoside hydrolase/deacetylase"/>
    <property type="match status" value="1"/>
</dbReference>
<dbReference type="PANTHER" id="PTHR10587">
    <property type="entry name" value="GLYCOSYL TRANSFERASE-RELATED"/>
    <property type="match status" value="1"/>
</dbReference>
<evidence type="ECO:0000259" key="3">
    <source>
        <dbReference type="PROSITE" id="PS51677"/>
    </source>
</evidence>
<dbReference type="SUPFAM" id="SSF88713">
    <property type="entry name" value="Glycoside hydrolase/deacetylase"/>
    <property type="match status" value="1"/>
</dbReference>
<dbReference type="GO" id="GO:0005975">
    <property type="term" value="P:carbohydrate metabolic process"/>
    <property type="evidence" value="ECO:0007669"/>
    <property type="project" value="InterPro"/>
</dbReference>
<dbReference type="InterPro" id="IPR002509">
    <property type="entry name" value="NODB_dom"/>
</dbReference>
<dbReference type="InterPro" id="IPR011330">
    <property type="entry name" value="Glyco_hydro/deAcase_b/a-brl"/>
</dbReference>
<dbReference type="GO" id="GO:0016810">
    <property type="term" value="F:hydrolase activity, acting on carbon-nitrogen (but not peptide) bonds"/>
    <property type="evidence" value="ECO:0007669"/>
    <property type="project" value="InterPro"/>
</dbReference>